<dbReference type="Proteomes" id="UP000003019">
    <property type="component" value="Unassembled WGS sequence"/>
</dbReference>
<keyword evidence="2" id="KW-0808">Transferase</keyword>
<protein>
    <recommendedName>
        <fullName evidence="5">Protein-arginine rhamnosyltransferase</fullName>
    </recommendedName>
    <alternativeName>
        <fullName evidence="6">EF-P arginine rhamnosyltransferase</fullName>
    </alternativeName>
</protein>
<dbReference type="PIRSF" id="PIRSF015557">
    <property type="entry name" value="UCP015557"/>
    <property type="match status" value="1"/>
</dbReference>
<dbReference type="Pfam" id="PF10093">
    <property type="entry name" value="EarP"/>
    <property type="match status" value="1"/>
</dbReference>
<evidence type="ECO:0000256" key="4">
    <source>
        <dbReference type="ARBA" id="ARBA00024346"/>
    </source>
</evidence>
<reference evidence="8 9" key="1">
    <citation type="submission" date="2011-05" db="EMBL/GenBank/DDBJ databases">
        <authorList>
            <person name="Muzny D."/>
            <person name="Qin X."/>
            <person name="Deng J."/>
            <person name="Jiang H."/>
            <person name="Liu Y."/>
            <person name="Qu J."/>
            <person name="Song X.-Z."/>
            <person name="Zhang L."/>
            <person name="Thornton R."/>
            <person name="Coyle M."/>
            <person name="Francisco L."/>
            <person name="Jackson L."/>
            <person name="Javaid M."/>
            <person name="Korchina V."/>
            <person name="Kovar C."/>
            <person name="Mata R."/>
            <person name="Mathew T."/>
            <person name="Ngo R."/>
            <person name="Nguyen L."/>
            <person name="Nguyen N."/>
            <person name="Okwuonu G."/>
            <person name="Ongeri F."/>
            <person name="Pham C."/>
            <person name="Simmons D."/>
            <person name="Wilczek-Boney K."/>
            <person name="Hale W."/>
            <person name="Jakkamsetti A."/>
            <person name="Pham P."/>
            <person name="Ruth R."/>
            <person name="San Lucas F."/>
            <person name="Warren J."/>
            <person name="Zhang J."/>
            <person name="Zhao Z."/>
            <person name="Zhou C."/>
            <person name="Zhu D."/>
            <person name="Lee S."/>
            <person name="Bess C."/>
            <person name="Blankenburg K."/>
            <person name="Forbes L."/>
            <person name="Fu Q."/>
            <person name="Gubbala S."/>
            <person name="Hirani K."/>
            <person name="Jayaseelan J.C."/>
            <person name="Lara F."/>
            <person name="Munidasa M."/>
            <person name="Palculict T."/>
            <person name="Patil S."/>
            <person name="Pu L.-L."/>
            <person name="Saada N."/>
            <person name="Tang L."/>
            <person name="Weissenberger G."/>
            <person name="Zhu Y."/>
            <person name="Hemphill L."/>
            <person name="Shang Y."/>
            <person name="Youmans B."/>
            <person name="Ayvaz T."/>
            <person name="Ross M."/>
            <person name="Santibanez J."/>
            <person name="Aqrawi P."/>
            <person name="Gross S."/>
            <person name="Joshi V."/>
            <person name="Fowler G."/>
            <person name="Nazareth L."/>
            <person name="Reid J."/>
            <person name="Worley K."/>
            <person name="Petrosino J."/>
            <person name="Highlander S."/>
            <person name="Gibbs R."/>
        </authorList>
    </citation>
    <scope>NUCLEOTIDE SEQUENCE [LARGE SCALE GENOMIC DNA]</scope>
    <source>
        <strain evidence="8 9">871</strain>
    </source>
</reference>
<evidence type="ECO:0000313" key="8">
    <source>
        <dbReference type="EMBL" id="EGY51470.1"/>
    </source>
</evidence>
<accession>G4CL36</accession>
<proteinExistence type="inferred from homology"/>
<organism evidence="8 9">
    <name type="scientific">Neisseria shayeganii 871</name>
    <dbReference type="NCBI Taxonomy" id="1032488"/>
    <lineage>
        <taxon>Bacteria</taxon>
        <taxon>Pseudomonadati</taxon>
        <taxon>Pseudomonadota</taxon>
        <taxon>Betaproteobacteria</taxon>
        <taxon>Neisseriales</taxon>
        <taxon>Neisseriaceae</taxon>
        <taxon>Neisseria</taxon>
    </lineage>
</organism>
<dbReference type="HOGENOM" id="CLU_060250_0_0_4"/>
<gene>
    <name evidence="8" type="ORF">HMPREF9371_2327</name>
</gene>
<keyword evidence="9" id="KW-1185">Reference proteome</keyword>
<evidence type="ECO:0000256" key="5">
    <source>
        <dbReference type="ARBA" id="ARBA00024416"/>
    </source>
</evidence>
<dbReference type="AlphaFoldDB" id="G4CL36"/>
<dbReference type="GO" id="GO:0106361">
    <property type="term" value="F:protein-arginine rhamnosyltransferase activity"/>
    <property type="evidence" value="ECO:0007669"/>
    <property type="project" value="InterPro"/>
</dbReference>
<evidence type="ECO:0000256" key="3">
    <source>
        <dbReference type="ARBA" id="ARBA00024303"/>
    </source>
</evidence>
<dbReference type="InterPro" id="IPR016633">
    <property type="entry name" value="EarP"/>
</dbReference>
<dbReference type="EMBL" id="AGAY01000077">
    <property type="protein sequence ID" value="EGY51470.1"/>
    <property type="molecule type" value="Genomic_DNA"/>
</dbReference>
<evidence type="ECO:0000256" key="2">
    <source>
        <dbReference type="ARBA" id="ARBA00022679"/>
    </source>
</evidence>
<keyword evidence="1" id="KW-0328">Glycosyltransferase</keyword>
<sequence>MPPHLVFSDSARNMIAAHPVCRPAAWLFCRVIDNYGDIGVAWRLACRLAEAGFQVALWHDHPPSLAALLGGQPLPPDIRVHAWQGDNAAGLAGEAAAAVPALVVETFGCDLPEAVLAHVRRSGALWLNWEYLSAEDWAEAMHGKPSLQADGTDKYFWLMGFSAESGGLLRENAYAERRQAFLQDAAAQTAVRTALGLPETPPAACRWLFFGYDSPVWAEWLAAWQAWGQAAEWWLAGHQIADSLRRSGAVPEHALRQAGDVWQAGTVRLVRVDFVPQSEFDKVLWLADGVTVRGEDSFVRAQLAGKPLLWHIYPQAEMAHADKLHAFWQKMYARSAGAAWQAPHQQLSDELNGIHGLSEEQCIAAWSALLNRLPEWRQGTAAWQQHLLAQADAVSRLLQRWPLVRQAT</sequence>
<comment type="catalytic activity">
    <reaction evidence="7">
        <text>dTDP-beta-L-rhamnose + L-arginyl-[protein] = N(omega)-(alpha-L-rhamnosyl)-L-arginyl-[protein] + dTDP + H(+)</text>
        <dbReference type="Rhea" id="RHEA:66692"/>
        <dbReference type="Rhea" id="RHEA-COMP:10532"/>
        <dbReference type="Rhea" id="RHEA-COMP:17096"/>
        <dbReference type="ChEBI" id="CHEBI:15378"/>
        <dbReference type="ChEBI" id="CHEBI:29965"/>
        <dbReference type="ChEBI" id="CHEBI:57510"/>
        <dbReference type="ChEBI" id="CHEBI:58369"/>
        <dbReference type="ChEBI" id="CHEBI:167445"/>
    </reaction>
    <physiologicalReaction direction="left-to-right" evidence="7">
        <dbReference type="Rhea" id="RHEA:66693"/>
    </physiologicalReaction>
</comment>
<evidence type="ECO:0000256" key="1">
    <source>
        <dbReference type="ARBA" id="ARBA00022676"/>
    </source>
</evidence>
<name>G4CL36_9NEIS</name>
<dbReference type="PATRIC" id="fig|1032488.3.peg.2197"/>
<evidence type="ECO:0000256" key="7">
    <source>
        <dbReference type="ARBA" id="ARBA00048472"/>
    </source>
</evidence>
<comment type="similarity">
    <text evidence="4">Belongs to the glycosyltransferase 104 family.</text>
</comment>
<dbReference type="STRING" id="1032488.HMPREF9371_2327"/>
<evidence type="ECO:0000313" key="9">
    <source>
        <dbReference type="Proteomes" id="UP000003019"/>
    </source>
</evidence>
<comment type="function">
    <text evidence="3">Protein-arginine rhamnosyltransferase that catalyzes the transfer of a single rhamnose to elongation factor P (EF-P) on 'Lys-32', a modification required for EF-P-dependent rescue of polyproline stalled ribosomes.</text>
</comment>
<evidence type="ECO:0000256" key="6">
    <source>
        <dbReference type="ARBA" id="ARBA00030025"/>
    </source>
</evidence>
<comment type="caution">
    <text evidence="8">The sequence shown here is derived from an EMBL/GenBank/DDBJ whole genome shotgun (WGS) entry which is preliminary data.</text>
</comment>